<dbReference type="PRINTS" id="PR00080">
    <property type="entry name" value="SDRFAMILY"/>
</dbReference>
<dbReference type="PANTHER" id="PTHR42879:SF2">
    <property type="entry name" value="3-OXOACYL-[ACYL-CARRIER-PROTEIN] REDUCTASE FABG"/>
    <property type="match status" value="1"/>
</dbReference>
<dbReference type="PRINTS" id="PR00081">
    <property type="entry name" value="GDHRDH"/>
</dbReference>
<dbReference type="EC" id="1.1.1.100" evidence="3"/>
<evidence type="ECO:0000256" key="2">
    <source>
        <dbReference type="RuleBase" id="RU000363"/>
    </source>
</evidence>
<dbReference type="InterPro" id="IPR036291">
    <property type="entry name" value="NAD(P)-bd_dom_sf"/>
</dbReference>
<dbReference type="InterPro" id="IPR050259">
    <property type="entry name" value="SDR"/>
</dbReference>
<evidence type="ECO:0000313" key="3">
    <source>
        <dbReference type="EMBL" id="MDP4097477.1"/>
    </source>
</evidence>
<proteinExistence type="inferred from homology"/>
<dbReference type="Pfam" id="PF00106">
    <property type="entry name" value="adh_short"/>
    <property type="match status" value="1"/>
</dbReference>
<dbReference type="PANTHER" id="PTHR42879">
    <property type="entry name" value="3-OXOACYL-(ACYL-CARRIER-PROTEIN) REDUCTASE"/>
    <property type="match status" value="1"/>
</dbReference>
<dbReference type="InterPro" id="IPR020904">
    <property type="entry name" value="Sc_DH/Rdtase_CS"/>
</dbReference>
<protein>
    <submittedName>
        <fullName evidence="3">3-oxoacyl-ACP reductase FabG</fullName>
        <ecNumber evidence="3">1.1.1.100</ecNumber>
    </submittedName>
</protein>
<keyword evidence="3" id="KW-0560">Oxidoreductase</keyword>
<dbReference type="PROSITE" id="PS00061">
    <property type="entry name" value="ADH_SHORT"/>
    <property type="match status" value="1"/>
</dbReference>
<dbReference type="SUPFAM" id="SSF51735">
    <property type="entry name" value="NAD(P)-binding Rossmann-fold domains"/>
    <property type="match status" value="1"/>
</dbReference>
<dbReference type="EMBL" id="JAPCKK010000016">
    <property type="protein sequence ID" value="MDP4097477.1"/>
    <property type="molecule type" value="Genomic_DNA"/>
</dbReference>
<gene>
    <name evidence="3" type="primary">fabG</name>
    <name evidence="3" type="ORF">OIN60_11920</name>
</gene>
<accession>A0ABT9FRX0</accession>
<sequence>MESETGAINKALGEMTVLVTGGSRGIGAAIAERFASVGMNVVIHYMKSHEEANEVARRCMKYAGSVMTVTADLRNKEQILRMREKLENHGLKPDILVNNAGISHFGLLADVSEEEWDDVMAVNVKGTFLCTQAFLPYMISQRYGRIINVSSIWGLSGASCEVLYSSTKGAVNAFTKALAKEAAPSGVTVNAVAPGAVDTAMLEHLDAGELAGLREEIPAGRLAKPDEISSLVYFLALPESGYINGQIISPNGGWVT</sequence>
<dbReference type="InterPro" id="IPR002347">
    <property type="entry name" value="SDR_fam"/>
</dbReference>
<keyword evidence="4" id="KW-1185">Reference proteome</keyword>
<name>A0ABT9FRX0_9BACL</name>
<dbReference type="RefSeq" id="WP_305755079.1">
    <property type="nucleotide sequence ID" value="NZ_JAPCKK010000016.1"/>
</dbReference>
<evidence type="ECO:0000256" key="1">
    <source>
        <dbReference type="ARBA" id="ARBA00006484"/>
    </source>
</evidence>
<organism evidence="3 4">
    <name type="scientific">Paenibacillus zeirhizosphaerae</name>
    <dbReference type="NCBI Taxonomy" id="2987519"/>
    <lineage>
        <taxon>Bacteria</taxon>
        <taxon>Bacillati</taxon>
        <taxon>Bacillota</taxon>
        <taxon>Bacilli</taxon>
        <taxon>Bacillales</taxon>
        <taxon>Paenibacillaceae</taxon>
        <taxon>Paenibacillus</taxon>
    </lineage>
</organism>
<comment type="caution">
    <text evidence="3">The sequence shown here is derived from an EMBL/GenBank/DDBJ whole genome shotgun (WGS) entry which is preliminary data.</text>
</comment>
<dbReference type="GO" id="GO:0004316">
    <property type="term" value="F:3-oxoacyl-[acyl-carrier-protein] reductase (NADPH) activity"/>
    <property type="evidence" value="ECO:0007669"/>
    <property type="project" value="UniProtKB-EC"/>
</dbReference>
<dbReference type="Proteomes" id="UP001241848">
    <property type="component" value="Unassembled WGS sequence"/>
</dbReference>
<evidence type="ECO:0000313" key="4">
    <source>
        <dbReference type="Proteomes" id="UP001241848"/>
    </source>
</evidence>
<dbReference type="NCBIfam" id="NF009466">
    <property type="entry name" value="PRK12826.1-2"/>
    <property type="match status" value="1"/>
</dbReference>
<comment type="similarity">
    <text evidence="1 2">Belongs to the short-chain dehydrogenases/reductases (SDR) family.</text>
</comment>
<dbReference type="NCBIfam" id="NF047420">
    <property type="entry name" value="EF_P_mod_YmfI"/>
    <property type="match status" value="1"/>
</dbReference>
<reference evidence="3 4" key="1">
    <citation type="submission" date="2022-10" db="EMBL/GenBank/DDBJ databases">
        <title>Paenibacillus description and whole genome data of maize root bacterial community.</title>
        <authorList>
            <person name="Marton D."/>
            <person name="Farkas M."/>
            <person name="Cserhati M."/>
        </authorList>
    </citation>
    <scope>NUCLEOTIDE SEQUENCE [LARGE SCALE GENOMIC DNA]</scope>
    <source>
        <strain evidence="3 4">P96</strain>
    </source>
</reference>
<dbReference type="Gene3D" id="3.40.50.720">
    <property type="entry name" value="NAD(P)-binding Rossmann-like Domain"/>
    <property type="match status" value="1"/>
</dbReference>